<accession>A0A4P6URG2</accession>
<dbReference type="AlphaFoldDB" id="A0A4P6URG2"/>
<dbReference type="Proteomes" id="UP000291151">
    <property type="component" value="Chromosome"/>
</dbReference>
<dbReference type="SUPFAM" id="SSF52821">
    <property type="entry name" value="Rhodanese/Cell cycle control phosphatase"/>
    <property type="match status" value="1"/>
</dbReference>
<keyword evidence="3" id="KW-1185">Reference proteome</keyword>
<feature type="domain" description="Rhodanese" evidence="1">
    <location>
        <begin position="15"/>
        <end position="98"/>
    </location>
</feature>
<dbReference type="CDD" id="cd00158">
    <property type="entry name" value="RHOD"/>
    <property type="match status" value="1"/>
</dbReference>
<gene>
    <name evidence="2" type="ORF">DKZ56_01275</name>
</gene>
<dbReference type="EMBL" id="CP036528">
    <property type="protein sequence ID" value="QBK24651.1"/>
    <property type="molecule type" value="Genomic_DNA"/>
</dbReference>
<dbReference type="Pfam" id="PF00581">
    <property type="entry name" value="Rhodanese"/>
    <property type="match status" value="1"/>
</dbReference>
<dbReference type="PANTHER" id="PTHR43031">
    <property type="entry name" value="FAD-DEPENDENT OXIDOREDUCTASE"/>
    <property type="match status" value="1"/>
</dbReference>
<dbReference type="InterPro" id="IPR001763">
    <property type="entry name" value="Rhodanese-like_dom"/>
</dbReference>
<dbReference type="SMART" id="SM00450">
    <property type="entry name" value="RHOD"/>
    <property type="match status" value="1"/>
</dbReference>
<dbReference type="PROSITE" id="PS00380">
    <property type="entry name" value="RHODANESE_1"/>
    <property type="match status" value="1"/>
</dbReference>
<sequence length="98" mass="10705">MKEITTKEVQQRLEAGEALNIIDVREVHEYQGGHIPGAVNIPLGLLPIRMNELSKDKPYIVVCLAGGRSAQATELLDRNGFDATNMLGGMSAWEGEVE</sequence>
<evidence type="ECO:0000313" key="2">
    <source>
        <dbReference type="EMBL" id="QBK24651.1"/>
    </source>
</evidence>
<dbReference type="InterPro" id="IPR036873">
    <property type="entry name" value="Rhodanese-like_dom_sf"/>
</dbReference>
<reference evidence="2 3" key="1">
    <citation type="submission" date="2019-02" db="EMBL/GenBank/DDBJ databases">
        <title>Ureibacillus thermophilus.</title>
        <authorList>
            <person name="Sunny J.S."/>
            <person name="Natarajan A."/>
            <person name="Saleena L.M."/>
        </authorList>
    </citation>
    <scope>NUCLEOTIDE SEQUENCE [LARGE SCALE GENOMIC DNA]</scope>
    <source>
        <strain evidence="2 3">LM102</strain>
    </source>
</reference>
<dbReference type="GO" id="GO:0004792">
    <property type="term" value="F:thiosulfate-cyanide sulfurtransferase activity"/>
    <property type="evidence" value="ECO:0007669"/>
    <property type="project" value="InterPro"/>
</dbReference>
<dbReference type="PANTHER" id="PTHR43031:SF17">
    <property type="entry name" value="SULFURTRANSFERASE YTWF-RELATED"/>
    <property type="match status" value="1"/>
</dbReference>
<evidence type="ECO:0000313" key="3">
    <source>
        <dbReference type="Proteomes" id="UP000291151"/>
    </source>
</evidence>
<dbReference type="InterPro" id="IPR050229">
    <property type="entry name" value="GlpE_sulfurtransferase"/>
</dbReference>
<proteinExistence type="predicted"/>
<name>A0A4P6URG2_9BACL</name>
<evidence type="ECO:0000259" key="1">
    <source>
        <dbReference type="PROSITE" id="PS50206"/>
    </source>
</evidence>
<dbReference type="PROSITE" id="PS50206">
    <property type="entry name" value="RHODANESE_3"/>
    <property type="match status" value="1"/>
</dbReference>
<dbReference type="RefSeq" id="WP_208650923.1">
    <property type="nucleotide sequence ID" value="NZ_CP036528.1"/>
</dbReference>
<dbReference type="KEGG" id="uth:DKZ56_01275"/>
<organism evidence="2 3">
    <name type="scientific">Ureibacillus thermophilus</name>
    <dbReference type="NCBI Taxonomy" id="367743"/>
    <lineage>
        <taxon>Bacteria</taxon>
        <taxon>Bacillati</taxon>
        <taxon>Bacillota</taxon>
        <taxon>Bacilli</taxon>
        <taxon>Bacillales</taxon>
        <taxon>Caryophanaceae</taxon>
        <taxon>Ureibacillus</taxon>
    </lineage>
</organism>
<dbReference type="Gene3D" id="3.40.250.10">
    <property type="entry name" value="Rhodanese-like domain"/>
    <property type="match status" value="1"/>
</dbReference>
<protein>
    <submittedName>
        <fullName evidence="2">Rhodanese-like domain-containing protein</fullName>
    </submittedName>
</protein>
<dbReference type="InterPro" id="IPR001307">
    <property type="entry name" value="Thiosulphate_STrfase_CS"/>
</dbReference>